<keyword evidence="1" id="KW-0175">Coiled coil</keyword>
<dbReference type="AlphaFoldDB" id="A0AAD1X4S8"/>
<evidence type="ECO:0000313" key="3">
    <source>
        <dbReference type="Proteomes" id="UP001295684"/>
    </source>
</evidence>
<dbReference type="Proteomes" id="UP001295684">
    <property type="component" value="Unassembled WGS sequence"/>
</dbReference>
<name>A0AAD1X4S8_EUPCR</name>
<evidence type="ECO:0000256" key="1">
    <source>
        <dbReference type="SAM" id="Coils"/>
    </source>
</evidence>
<dbReference type="EMBL" id="CAMPGE010000066">
    <property type="protein sequence ID" value="CAI2358787.1"/>
    <property type="molecule type" value="Genomic_DNA"/>
</dbReference>
<feature type="coiled-coil region" evidence="1">
    <location>
        <begin position="409"/>
        <end position="447"/>
    </location>
</feature>
<keyword evidence="3" id="KW-1185">Reference proteome</keyword>
<reference evidence="2" key="1">
    <citation type="submission" date="2023-07" db="EMBL/GenBank/DDBJ databases">
        <authorList>
            <consortium name="AG Swart"/>
            <person name="Singh M."/>
            <person name="Singh A."/>
            <person name="Seah K."/>
            <person name="Emmerich C."/>
        </authorList>
    </citation>
    <scope>NUCLEOTIDE SEQUENCE</scope>
    <source>
        <strain evidence="2">DP1</strain>
    </source>
</reference>
<dbReference type="InterPro" id="IPR051002">
    <property type="entry name" value="UBA_autophagy_assoc_protein"/>
</dbReference>
<evidence type="ECO:0000313" key="2">
    <source>
        <dbReference type="EMBL" id="CAI2358787.1"/>
    </source>
</evidence>
<feature type="coiled-coil region" evidence="1">
    <location>
        <begin position="160"/>
        <end position="348"/>
    </location>
</feature>
<accession>A0AAD1X4S8</accession>
<dbReference type="PANTHER" id="PTHR31915:SF6">
    <property type="entry name" value="SKICH DOMAIN-CONTAINING PROTEIN"/>
    <property type="match status" value="1"/>
</dbReference>
<organism evidence="2 3">
    <name type="scientific">Euplotes crassus</name>
    <dbReference type="NCBI Taxonomy" id="5936"/>
    <lineage>
        <taxon>Eukaryota</taxon>
        <taxon>Sar</taxon>
        <taxon>Alveolata</taxon>
        <taxon>Ciliophora</taxon>
        <taxon>Intramacronucleata</taxon>
        <taxon>Spirotrichea</taxon>
        <taxon>Hypotrichia</taxon>
        <taxon>Euplotida</taxon>
        <taxon>Euplotidae</taxon>
        <taxon>Moneuplotes</taxon>
    </lineage>
</organism>
<gene>
    <name evidence="2" type="ORF">ECRASSUSDP1_LOCUS70</name>
</gene>
<comment type="caution">
    <text evidence="2">The sequence shown here is derived from an EMBL/GenBank/DDBJ whole genome shotgun (WGS) entry which is preliminary data.</text>
</comment>
<proteinExistence type="predicted"/>
<protein>
    <submittedName>
        <fullName evidence="2">Uncharacterized protein</fullName>
    </submittedName>
</protein>
<sequence>MDLPICKRRSCKDRSKFYILSRKLYVCHKHKADDSINLTPPDSIISLLKVIDQCRKELLISPKTLGYLGSEEEYSGFDTTITEAIDQIFSSLRDIASSKQFFKLEALLQEAKQLEDLVMNDQLFIKYSATKNWKEALGVIEGTVEKSAVLATKELREEYARVFKRTADKLKEQRNRILEEKSRPDIKLSYEKTKIKNLKKELENQEISLKQDMKRQKEEYEEKIEDLINIQSQLEQAKSELINASEQKDQQISELMEDIKCKSDDLEDSYDRIKRLEQKVKAKTEKKRELRERIKNLKANFAEEKEALEENHECELRQHRRYHDILIEESHEKNEKDLQEQLASFNNKCKEQVEVICNLEQAISNLSRDLHQERTEHQALMATFTNFQEEKQSIVLRHAEDAHMLKHDYSDLEEKSMAQKMEIMKLNREIEDLKKRLEHAINRASVNNHSESSEPFEQEVEHIYGAYSYLEATNLCNAYTIYDYWGGEMEFSLDTKLNLFLNNSTHLGFLTEIGKRLPDCESISIRPITKESYVIKTFLSLYFPLKVGEFNFNGSSNLIPFLHFYINELCSLSSKIEERFVIRNFEVSQSHLHTLLAAYKHTKYFCLDSCNLSLNSIFSFEGSLQGSTLQVLDLSSCGSSQLGNWEKYPSRFKNLIKALAQEKDFKRNLKQIRVEDCGMERSKVEEVLKECQFGEVEIFTGCL</sequence>
<dbReference type="PANTHER" id="PTHR31915">
    <property type="entry name" value="SKICH DOMAIN-CONTAINING PROTEIN"/>
    <property type="match status" value="1"/>
</dbReference>